<sequence>MNLDAFGIGDTYTTQSYTVTEADIMEFAQMYDPQYMHIDKNKAADTRFKGIIASGIHTLALTFKLWVEEGKYGSEVIAGTEMNNVKFMKPVYHDDRLYVIVEVIDKTHMKETTGRLTVALNTYNQNEQKVFAGEVTALMHR</sequence>
<dbReference type="Gene3D" id="3.10.129.10">
    <property type="entry name" value="Hotdog Thioesterase"/>
    <property type="match status" value="1"/>
</dbReference>
<dbReference type="EMBL" id="KY363215">
    <property type="protein sequence ID" value="APY23784.1"/>
    <property type="molecule type" value="Genomic_DNA"/>
</dbReference>
<dbReference type="CDD" id="cd03454">
    <property type="entry name" value="YdeM"/>
    <property type="match status" value="1"/>
</dbReference>
<organism evidence="2">
    <name type="scientific">Staphylococcus arlettae</name>
    <dbReference type="NCBI Taxonomy" id="29378"/>
    <lineage>
        <taxon>Bacteria</taxon>
        <taxon>Bacillati</taxon>
        <taxon>Bacillota</taxon>
        <taxon>Bacilli</taxon>
        <taxon>Bacillales</taxon>
        <taxon>Staphylococcaceae</taxon>
        <taxon>Staphylococcus</taxon>
    </lineage>
</organism>
<dbReference type="InterPro" id="IPR002539">
    <property type="entry name" value="MaoC-like_dom"/>
</dbReference>
<dbReference type="InterPro" id="IPR029069">
    <property type="entry name" value="HotDog_dom_sf"/>
</dbReference>
<reference evidence="2" key="1">
    <citation type="journal article" date="2017" name="MSphere">
        <title>Novel beta-lactamase blaARL in Staphylococcus arlettae.</title>
        <authorList>
            <person name="Andreis S.N."/>
            <person name="Perreten V."/>
            <person name="Schwendener S."/>
        </authorList>
    </citation>
    <scope>NUCLEOTIDE SEQUENCE</scope>
    <source>
        <strain evidence="2">SAN1670</strain>
    </source>
</reference>
<dbReference type="PANTHER" id="PTHR43664">
    <property type="entry name" value="MONOAMINE OXIDASE-RELATED"/>
    <property type="match status" value="1"/>
</dbReference>
<dbReference type="Pfam" id="PF01575">
    <property type="entry name" value="MaoC_dehydratas"/>
    <property type="match status" value="1"/>
</dbReference>
<feature type="domain" description="MaoC-like" evidence="1">
    <location>
        <begin position="8"/>
        <end position="118"/>
    </location>
</feature>
<dbReference type="AlphaFoldDB" id="A0A1W5QH00"/>
<dbReference type="RefSeq" id="WP_107377685.1">
    <property type="nucleotide sequence ID" value="NZ_JBOILW010000005.1"/>
</dbReference>
<dbReference type="PANTHER" id="PTHR43664:SF1">
    <property type="entry name" value="BETA-METHYLMALYL-COA DEHYDRATASE"/>
    <property type="match status" value="1"/>
</dbReference>
<dbReference type="SUPFAM" id="SSF54637">
    <property type="entry name" value="Thioesterase/thiol ester dehydrase-isomerase"/>
    <property type="match status" value="1"/>
</dbReference>
<accession>A0A1W5QH00</accession>
<name>A0A1W5QH00_9STAP</name>
<evidence type="ECO:0000313" key="2">
    <source>
        <dbReference type="EMBL" id="APY23784.1"/>
    </source>
</evidence>
<evidence type="ECO:0000259" key="1">
    <source>
        <dbReference type="Pfam" id="PF01575"/>
    </source>
</evidence>
<proteinExistence type="predicted"/>
<dbReference type="InterPro" id="IPR052342">
    <property type="entry name" value="MCH/BMMD"/>
</dbReference>
<protein>
    <submittedName>
        <fullName evidence="2">Putative MaoC-like domain protein</fullName>
    </submittedName>
</protein>